<reference evidence="2" key="1">
    <citation type="submission" date="2018-09" db="EMBL/GenBank/DDBJ databases">
        <title>Complete genome sequence of thermophilic cyanobacteria strain Thermosynechococcus elongatus PKUAC-SCTE542.</title>
        <authorList>
            <person name="Liang Y."/>
            <person name="Tang J."/>
            <person name="Daroch M."/>
        </authorList>
    </citation>
    <scope>NUCLEOTIDE SEQUENCE [LARGE SCALE GENOMIC DNA]</scope>
    <source>
        <strain evidence="2">E542</strain>
    </source>
</reference>
<dbReference type="EMBL" id="CP032152">
    <property type="protein sequence ID" value="QLL29636.1"/>
    <property type="molecule type" value="Genomic_DNA"/>
</dbReference>
<name>A0A7D6J1A7_9CYAN</name>
<evidence type="ECO:0000313" key="2">
    <source>
        <dbReference type="Proteomes" id="UP000261812"/>
    </source>
</evidence>
<protein>
    <submittedName>
        <fullName evidence="1">Uncharacterized protein</fullName>
    </submittedName>
</protein>
<sequence length="120" mass="12787">MSALRLALLVSPTFLGSVLSLIALIAPARAQLSIPIPVPPPETGECVTNPHQKFQLVCTRLGAQETTLQASRDNGSLPPPVLEFTEEESNTAIALFGCDCPLCLNALRQMRGQPPLNQLG</sequence>
<dbReference type="KEGG" id="tsq:D3A95_13105"/>
<dbReference type="AlphaFoldDB" id="A0A7D6J1A7"/>
<proteinExistence type="predicted"/>
<organism evidence="1 2">
    <name type="scientific">Thermosynechococcus sichuanensis E542</name>
    <dbReference type="NCBI Taxonomy" id="2016101"/>
    <lineage>
        <taxon>Bacteria</taxon>
        <taxon>Bacillati</taxon>
        <taxon>Cyanobacteriota</taxon>
        <taxon>Cyanophyceae</taxon>
        <taxon>Acaryochloridales</taxon>
        <taxon>Thermosynechococcaceae</taxon>
        <taxon>Thermosynechococcus</taxon>
        <taxon>Thermosynechococcus sichuanensis</taxon>
    </lineage>
</organism>
<accession>A0A7D6J1A7</accession>
<dbReference type="Proteomes" id="UP000261812">
    <property type="component" value="Chromosome"/>
</dbReference>
<keyword evidence="2" id="KW-1185">Reference proteome</keyword>
<gene>
    <name evidence="1" type="ORF">D3A95_13105</name>
</gene>
<dbReference type="RefSeq" id="WP_181495483.1">
    <property type="nucleotide sequence ID" value="NZ_CP032152.1"/>
</dbReference>
<evidence type="ECO:0000313" key="1">
    <source>
        <dbReference type="EMBL" id="QLL29636.1"/>
    </source>
</evidence>